<dbReference type="SUPFAM" id="SSF110997">
    <property type="entry name" value="Sporulation related repeat"/>
    <property type="match status" value="1"/>
</dbReference>
<evidence type="ECO:0000313" key="4">
    <source>
        <dbReference type="Proteomes" id="UP000193804"/>
    </source>
</evidence>
<feature type="coiled-coil region" evidence="1">
    <location>
        <begin position="22"/>
        <end position="115"/>
    </location>
</feature>
<organism evidence="3 4">
    <name type="scientific">Marivirga sericea</name>
    <dbReference type="NCBI Taxonomy" id="1028"/>
    <lineage>
        <taxon>Bacteria</taxon>
        <taxon>Pseudomonadati</taxon>
        <taxon>Bacteroidota</taxon>
        <taxon>Cytophagia</taxon>
        <taxon>Cytophagales</taxon>
        <taxon>Marivirgaceae</taxon>
        <taxon>Marivirga</taxon>
    </lineage>
</organism>
<evidence type="ECO:0008006" key="5">
    <source>
        <dbReference type="Google" id="ProtNLM"/>
    </source>
</evidence>
<dbReference type="Gene3D" id="1.20.5.190">
    <property type="match status" value="1"/>
</dbReference>
<dbReference type="STRING" id="1028.SAMN05661096_04096"/>
<keyword evidence="1" id="KW-0175">Coiled coil</keyword>
<proteinExistence type="predicted"/>
<reference evidence="4" key="1">
    <citation type="submission" date="2017-04" db="EMBL/GenBank/DDBJ databases">
        <authorList>
            <person name="Varghese N."/>
            <person name="Submissions S."/>
        </authorList>
    </citation>
    <scope>NUCLEOTIDE SEQUENCE [LARGE SCALE GENOMIC DNA]</scope>
    <source>
        <strain evidence="4">DSM 4125</strain>
    </source>
</reference>
<gene>
    <name evidence="3" type="ORF">SAMN05661096_04096</name>
</gene>
<keyword evidence="4" id="KW-1185">Reference proteome</keyword>
<evidence type="ECO:0000313" key="3">
    <source>
        <dbReference type="EMBL" id="SMG53660.1"/>
    </source>
</evidence>
<dbReference type="GO" id="GO:0042834">
    <property type="term" value="F:peptidoglycan binding"/>
    <property type="evidence" value="ECO:0007669"/>
    <property type="project" value="InterPro"/>
</dbReference>
<dbReference type="Proteomes" id="UP000193804">
    <property type="component" value="Unassembled WGS sequence"/>
</dbReference>
<dbReference type="AlphaFoldDB" id="A0A1X7LJ18"/>
<dbReference type="EMBL" id="FXAW01000017">
    <property type="protein sequence ID" value="SMG53660.1"/>
    <property type="molecule type" value="Genomic_DNA"/>
</dbReference>
<keyword evidence="2" id="KW-0732">Signal</keyword>
<protein>
    <recommendedName>
        <fullName evidence="5">Sporulation related domain-containing protein</fullName>
    </recommendedName>
</protein>
<evidence type="ECO:0000256" key="1">
    <source>
        <dbReference type="SAM" id="Coils"/>
    </source>
</evidence>
<dbReference type="InterPro" id="IPR036680">
    <property type="entry name" value="SPOR-like_sf"/>
</dbReference>
<accession>A0A1X7LJ18</accession>
<feature type="signal peptide" evidence="2">
    <location>
        <begin position="1"/>
        <end position="22"/>
    </location>
</feature>
<sequence length="216" mass="24446">MKSKISLIAILMIFCMAFSVSAQLSRKEKKEMKKMAKELKRNPEQMKAMVEENESLKSSVASLNSQVENLEGQLSNKNAEIAAAKEEAQEAKAMAEAQRQRANEMAKKAKDANNQEPEALDESGTWFKVQVGAFENIDMSEYFKNNPNFSGEETDDGLQRITLGRFRDYWEADKFKKTLRKMGVKEAWIVPYKEGVRVPLKEVLENLSARPADAGQ</sequence>
<name>A0A1X7LJ18_9BACT</name>
<dbReference type="RefSeq" id="WP_085519202.1">
    <property type="nucleotide sequence ID" value="NZ_FXAW01000017.1"/>
</dbReference>
<evidence type="ECO:0000256" key="2">
    <source>
        <dbReference type="SAM" id="SignalP"/>
    </source>
</evidence>
<feature type="chain" id="PRO_5012552981" description="Sporulation related domain-containing protein" evidence="2">
    <location>
        <begin position="23"/>
        <end position="216"/>
    </location>
</feature>
<dbReference type="OrthoDB" id="1119072at2"/>